<dbReference type="AlphaFoldDB" id="A0A1I7X3J2"/>
<evidence type="ECO:0000313" key="1">
    <source>
        <dbReference type="Proteomes" id="UP000095283"/>
    </source>
</evidence>
<evidence type="ECO:0000313" key="2">
    <source>
        <dbReference type="WBParaSite" id="Hba_12075"/>
    </source>
</evidence>
<proteinExistence type="predicted"/>
<sequence>MKPIKLSALLLSKSFYLHCYFLKGYLEKIIHNLAKKYVRGSKTIPFIWKFRSGFSKISKAIFLMLYKLLVKIQSFLLSSRNYHSTFQMQTALNSRKF</sequence>
<name>A0A1I7X3J2_HETBA</name>
<dbReference type="Proteomes" id="UP000095283">
    <property type="component" value="Unplaced"/>
</dbReference>
<dbReference type="WBParaSite" id="Hba_12075">
    <property type="protein sequence ID" value="Hba_12075"/>
    <property type="gene ID" value="Hba_12075"/>
</dbReference>
<keyword evidence="1" id="KW-1185">Reference proteome</keyword>
<organism evidence="1 2">
    <name type="scientific">Heterorhabditis bacteriophora</name>
    <name type="common">Entomopathogenic nematode worm</name>
    <dbReference type="NCBI Taxonomy" id="37862"/>
    <lineage>
        <taxon>Eukaryota</taxon>
        <taxon>Metazoa</taxon>
        <taxon>Ecdysozoa</taxon>
        <taxon>Nematoda</taxon>
        <taxon>Chromadorea</taxon>
        <taxon>Rhabditida</taxon>
        <taxon>Rhabditina</taxon>
        <taxon>Rhabditomorpha</taxon>
        <taxon>Strongyloidea</taxon>
        <taxon>Heterorhabditidae</taxon>
        <taxon>Heterorhabditis</taxon>
    </lineage>
</organism>
<accession>A0A1I7X3J2</accession>
<reference evidence="2" key="1">
    <citation type="submission" date="2016-11" db="UniProtKB">
        <authorList>
            <consortium name="WormBaseParasite"/>
        </authorList>
    </citation>
    <scope>IDENTIFICATION</scope>
</reference>
<protein>
    <submittedName>
        <fullName evidence="2">Uncharacterized protein</fullName>
    </submittedName>
</protein>